<comment type="caution">
    <text evidence="2">The sequence shown here is derived from an EMBL/GenBank/DDBJ whole genome shotgun (WGS) entry which is preliminary data.</text>
</comment>
<accession>A0A6G0W579</accession>
<keyword evidence="3" id="KW-1185">Reference proteome</keyword>
<protein>
    <submittedName>
        <fullName evidence="2">Uncharacterized protein</fullName>
    </submittedName>
</protein>
<name>A0A6G0W579_9STRA</name>
<dbReference type="AlphaFoldDB" id="A0A6G0W579"/>
<dbReference type="PANTHER" id="PTHR35213">
    <property type="entry name" value="RING-TYPE DOMAIN-CONTAINING PROTEIN-RELATED"/>
    <property type="match status" value="1"/>
</dbReference>
<dbReference type="VEuPathDB" id="FungiDB:AeMF1_005219"/>
<feature type="region of interest" description="Disordered" evidence="1">
    <location>
        <begin position="113"/>
        <end position="163"/>
    </location>
</feature>
<dbReference type="PANTHER" id="PTHR35213:SF5">
    <property type="entry name" value="RING-TYPE DOMAIN-CONTAINING PROTEIN"/>
    <property type="match status" value="1"/>
</dbReference>
<dbReference type="Proteomes" id="UP000481153">
    <property type="component" value="Unassembled WGS sequence"/>
</dbReference>
<evidence type="ECO:0000313" key="3">
    <source>
        <dbReference type="Proteomes" id="UP000481153"/>
    </source>
</evidence>
<organism evidence="2 3">
    <name type="scientific">Aphanomyces euteiches</name>
    <dbReference type="NCBI Taxonomy" id="100861"/>
    <lineage>
        <taxon>Eukaryota</taxon>
        <taxon>Sar</taxon>
        <taxon>Stramenopiles</taxon>
        <taxon>Oomycota</taxon>
        <taxon>Saprolegniomycetes</taxon>
        <taxon>Saprolegniales</taxon>
        <taxon>Verrucalvaceae</taxon>
        <taxon>Aphanomyces</taxon>
    </lineage>
</organism>
<feature type="compositionally biased region" description="Basic residues" evidence="1">
    <location>
        <begin position="123"/>
        <end position="145"/>
    </location>
</feature>
<evidence type="ECO:0000256" key="1">
    <source>
        <dbReference type="SAM" id="MobiDB-lite"/>
    </source>
</evidence>
<dbReference type="EMBL" id="VJMJ01000345">
    <property type="protein sequence ID" value="KAF0722180.1"/>
    <property type="molecule type" value="Genomic_DNA"/>
</dbReference>
<gene>
    <name evidence="2" type="ORF">Ae201684_018657</name>
</gene>
<sequence>MEESAPKNLKASRWGKWTPEEEAYTNRLISDFSAGILPDVDNGTTMRSWLSTRLRCCPMRISKKFVGEQSIGKRMYERNDARLNEMDPHEKARRAAELDALYLAFCESWAREEREREEQRASGSRKRKRNRKKNAAAAAAKKHQMHAPTLQAAPPSKKPTNLRVSTTSSNVLMMQERRPMTPPAKTIHQPAKVAPTTKSAPLPRNTLSKALEDPFAKMDFFELSTRDIEALSLLNDDSTWMLPLGEYDPLDEFDKVDGVLSSPTSAKELDAVWSAACVDPLHDFVESPSYILYDPLLDHSC</sequence>
<feature type="region of interest" description="Disordered" evidence="1">
    <location>
        <begin position="181"/>
        <end position="204"/>
    </location>
</feature>
<evidence type="ECO:0000313" key="2">
    <source>
        <dbReference type="EMBL" id="KAF0722180.1"/>
    </source>
</evidence>
<proteinExistence type="predicted"/>
<reference evidence="2 3" key="1">
    <citation type="submission" date="2019-07" db="EMBL/GenBank/DDBJ databases">
        <title>Genomics analysis of Aphanomyces spp. identifies a new class of oomycete effector associated with host adaptation.</title>
        <authorList>
            <person name="Gaulin E."/>
        </authorList>
    </citation>
    <scope>NUCLEOTIDE SEQUENCE [LARGE SCALE GENOMIC DNA]</scope>
    <source>
        <strain evidence="2 3">ATCC 201684</strain>
    </source>
</reference>